<dbReference type="EMBL" id="QUZK01000041">
    <property type="protein sequence ID" value="RFF29983.1"/>
    <property type="molecule type" value="Genomic_DNA"/>
</dbReference>
<dbReference type="OrthoDB" id="4008664at2"/>
<organism evidence="2 3">
    <name type="scientific">Wenzhouxiangella sediminis</name>
    <dbReference type="NCBI Taxonomy" id="1792836"/>
    <lineage>
        <taxon>Bacteria</taxon>
        <taxon>Pseudomonadati</taxon>
        <taxon>Pseudomonadota</taxon>
        <taxon>Gammaproteobacteria</taxon>
        <taxon>Chromatiales</taxon>
        <taxon>Wenzhouxiangellaceae</taxon>
        <taxon>Wenzhouxiangella</taxon>
    </lineage>
</organism>
<reference evidence="2 3" key="1">
    <citation type="submission" date="2018-08" db="EMBL/GenBank/DDBJ databases">
        <title>Wenzhouxiangella salilacus sp. nov., a novel bacterium isolated from a saline lake in Xinjiang Province, China.</title>
        <authorList>
            <person name="Han S."/>
        </authorList>
    </citation>
    <scope>NUCLEOTIDE SEQUENCE [LARGE SCALE GENOMIC DNA]</scope>
    <source>
        <strain evidence="2 3">XDB06</strain>
    </source>
</reference>
<gene>
    <name evidence="2" type="ORF">DZC52_10820</name>
</gene>
<keyword evidence="3" id="KW-1185">Reference proteome</keyword>
<dbReference type="SUPFAM" id="SSF52540">
    <property type="entry name" value="P-loop containing nucleoside triphosphate hydrolases"/>
    <property type="match status" value="1"/>
</dbReference>
<evidence type="ECO:0000313" key="2">
    <source>
        <dbReference type="EMBL" id="RFF29983.1"/>
    </source>
</evidence>
<accession>A0A3E1K7L7</accession>
<dbReference type="InterPro" id="IPR027417">
    <property type="entry name" value="P-loop_NTPase"/>
</dbReference>
<dbReference type="RefSeq" id="WP_116651217.1">
    <property type="nucleotide sequence ID" value="NZ_QUZK01000041.1"/>
</dbReference>
<feature type="domain" description="Orc1-like AAA ATPase" evidence="1">
    <location>
        <begin position="122"/>
        <end position="268"/>
    </location>
</feature>
<name>A0A3E1K7L7_9GAMM</name>
<protein>
    <recommendedName>
        <fullName evidence="1">Orc1-like AAA ATPase domain-containing protein</fullName>
    </recommendedName>
</protein>
<dbReference type="Proteomes" id="UP000260351">
    <property type="component" value="Unassembled WGS sequence"/>
</dbReference>
<dbReference type="Pfam" id="PF13191">
    <property type="entry name" value="AAA_16"/>
    <property type="match status" value="1"/>
</dbReference>
<sequence length="555" mass="61827">MSVDFDIKALVARKFNEAGVLTDSIDVRTYPSEVIVIVHVSRDFDQALRVAQDIDGLIEDGFVTVKRSKGSKTKKKGKKITSVHDERVDELIELLSARSRTSESQPSLRYVYDADERLKVARSPRHHLVFGRRGVGKTALLLEAKRLLERDGDYTLWVNIHSLRGLRYEEAFLTIAQRLSDLVIGALQGSGSMTGALRMMASVREDLESQLGLASEGKVRLSRVVPKLQQALSRFCMEAGSAIYVFLDDVHYLPPEDVPRLLDCLLGITRDNEVWLKVAGIQHQTRWFVPEPPTGLQTGHDASIISLDVTLEKPEKAKEFLTSILKGYLEEANVLPLTGFLSSSAVDRLVLASGGVPRDFLTLCATSLQQARQRANARLVGVQDVNNAAGIAASTKLQELEDDAAAARGRSAALVSTLHTTREYLLNEQKITFFKIDLRDKEENPREYGFIQALADLRMLHLINSSLSDPHQAGRRSEVYLLDLSQYSGSRLKHHLRVLDFEKGHLVLKRTRSSDSTKVGDSPKKLMAILRGGPIMELAYLRKLCLEPTPVESNL</sequence>
<evidence type="ECO:0000313" key="3">
    <source>
        <dbReference type="Proteomes" id="UP000260351"/>
    </source>
</evidence>
<dbReference type="AlphaFoldDB" id="A0A3E1K7L7"/>
<evidence type="ECO:0000259" key="1">
    <source>
        <dbReference type="Pfam" id="PF13191"/>
    </source>
</evidence>
<comment type="caution">
    <text evidence="2">The sequence shown here is derived from an EMBL/GenBank/DDBJ whole genome shotgun (WGS) entry which is preliminary data.</text>
</comment>
<dbReference type="Gene3D" id="3.40.50.300">
    <property type="entry name" value="P-loop containing nucleotide triphosphate hydrolases"/>
    <property type="match status" value="1"/>
</dbReference>
<proteinExistence type="predicted"/>
<dbReference type="InterPro" id="IPR041664">
    <property type="entry name" value="AAA_16"/>
</dbReference>